<keyword evidence="7" id="KW-0378">Hydrolase</keyword>
<dbReference type="GO" id="GO:0009166">
    <property type="term" value="P:nucleotide catabolic process"/>
    <property type="evidence" value="ECO:0007669"/>
    <property type="project" value="InterPro"/>
</dbReference>
<dbReference type="InterPro" id="IPR006179">
    <property type="entry name" value="5_nucleotidase/apyrase"/>
</dbReference>
<keyword evidence="5 6" id="KW-0408">Iron</keyword>
<dbReference type="InterPro" id="IPR036907">
    <property type="entry name" value="5'-Nucleotdase_C_sf"/>
</dbReference>
<evidence type="ECO:0000313" key="9">
    <source>
        <dbReference type="EMBL" id="KAK3586181.1"/>
    </source>
</evidence>
<dbReference type="GO" id="GO:0046872">
    <property type="term" value="F:metal ion binding"/>
    <property type="evidence" value="ECO:0007669"/>
    <property type="project" value="UniProtKB-KW"/>
</dbReference>
<dbReference type="Gene3D" id="1.10.760.10">
    <property type="entry name" value="Cytochrome c-like domain"/>
    <property type="match status" value="1"/>
</dbReference>
<dbReference type="Gene3D" id="6.10.140.570">
    <property type="match status" value="1"/>
</dbReference>
<comment type="similarity">
    <text evidence="2 7">Belongs to the 5'-nucleotidase family.</text>
</comment>
<dbReference type="EMBL" id="JAEAOA010000799">
    <property type="protein sequence ID" value="KAK3586181.1"/>
    <property type="molecule type" value="Genomic_DNA"/>
</dbReference>
<dbReference type="GO" id="GO:0016787">
    <property type="term" value="F:hydrolase activity"/>
    <property type="evidence" value="ECO:0007669"/>
    <property type="project" value="UniProtKB-KW"/>
</dbReference>
<feature type="signal peptide" evidence="7">
    <location>
        <begin position="1"/>
        <end position="21"/>
    </location>
</feature>
<proteinExistence type="inferred from homology"/>
<dbReference type="GO" id="GO:0000166">
    <property type="term" value="F:nucleotide binding"/>
    <property type="evidence" value="ECO:0007669"/>
    <property type="project" value="UniProtKB-KW"/>
</dbReference>
<reference evidence="9" key="3">
    <citation type="submission" date="2023-05" db="EMBL/GenBank/DDBJ databases">
        <authorList>
            <person name="Smith C.H."/>
        </authorList>
    </citation>
    <scope>NUCLEOTIDE SEQUENCE</scope>
    <source>
        <strain evidence="9">CHS0354</strain>
        <tissue evidence="9">Mantle</tissue>
    </source>
</reference>
<dbReference type="PROSITE" id="PS51257">
    <property type="entry name" value="PROKAR_LIPOPROTEIN"/>
    <property type="match status" value="1"/>
</dbReference>
<dbReference type="InterPro" id="IPR041829">
    <property type="entry name" value="SoxB_N"/>
</dbReference>
<feature type="chain" id="PRO_5041767315" description="Cytochrome c domain-containing protein" evidence="7">
    <location>
        <begin position="22"/>
        <end position="730"/>
    </location>
</feature>
<dbReference type="GO" id="GO:0009055">
    <property type="term" value="F:electron transfer activity"/>
    <property type="evidence" value="ECO:0007669"/>
    <property type="project" value="InterPro"/>
</dbReference>
<dbReference type="GO" id="GO:0020037">
    <property type="term" value="F:heme binding"/>
    <property type="evidence" value="ECO:0007669"/>
    <property type="project" value="InterPro"/>
</dbReference>
<accession>A0AAE0S6G7</accession>
<evidence type="ECO:0000256" key="4">
    <source>
        <dbReference type="ARBA" id="ARBA00022723"/>
    </source>
</evidence>
<dbReference type="PROSITE" id="PS51007">
    <property type="entry name" value="CYTC"/>
    <property type="match status" value="1"/>
</dbReference>
<evidence type="ECO:0000256" key="5">
    <source>
        <dbReference type="ARBA" id="ARBA00023004"/>
    </source>
</evidence>
<evidence type="ECO:0000256" key="1">
    <source>
        <dbReference type="ARBA" id="ARBA00006488"/>
    </source>
</evidence>
<dbReference type="PANTHER" id="PTHR11575:SF42">
    <property type="entry name" value="SULFUR OXIDATION PROTEIN SOXB"/>
    <property type="match status" value="1"/>
</dbReference>
<evidence type="ECO:0000256" key="3">
    <source>
        <dbReference type="ARBA" id="ARBA00022617"/>
    </source>
</evidence>
<evidence type="ECO:0000259" key="8">
    <source>
        <dbReference type="PROSITE" id="PS51007"/>
    </source>
</evidence>
<dbReference type="SUPFAM" id="SSF56300">
    <property type="entry name" value="Metallo-dependent phosphatases"/>
    <property type="match status" value="1"/>
</dbReference>
<comment type="similarity">
    <text evidence="1">Belongs to the cytochrome c family.</text>
</comment>
<dbReference type="InterPro" id="IPR030998">
    <property type="entry name" value="Thiosulf_SoxB"/>
</dbReference>
<comment type="caution">
    <text evidence="9">The sequence shown here is derived from an EMBL/GenBank/DDBJ whole genome shotgun (WGS) entry which is preliminary data.</text>
</comment>
<dbReference type="PANTHER" id="PTHR11575">
    <property type="entry name" value="5'-NUCLEOTIDASE-RELATED"/>
    <property type="match status" value="1"/>
</dbReference>
<protein>
    <recommendedName>
        <fullName evidence="8">Cytochrome c domain-containing protein</fullName>
    </recommendedName>
</protein>
<dbReference type="PRINTS" id="PR01607">
    <property type="entry name" value="APYRASEFAMLY"/>
</dbReference>
<keyword evidence="7" id="KW-0547">Nucleotide-binding</keyword>
<evidence type="ECO:0000313" key="10">
    <source>
        <dbReference type="Proteomes" id="UP001195483"/>
    </source>
</evidence>
<evidence type="ECO:0000256" key="7">
    <source>
        <dbReference type="RuleBase" id="RU362119"/>
    </source>
</evidence>
<dbReference type="Gene3D" id="3.60.21.10">
    <property type="match status" value="1"/>
</dbReference>
<dbReference type="AlphaFoldDB" id="A0AAE0S6G7"/>
<dbReference type="Gene3D" id="3.90.780.10">
    <property type="entry name" value="5'-Nucleotidase, C-terminal domain"/>
    <property type="match status" value="1"/>
</dbReference>
<keyword evidence="3 6" id="KW-0349">Heme</keyword>
<keyword evidence="10" id="KW-1185">Reference proteome</keyword>
<dbReference type="SUPFAM" id="SSF46626">
    <property type="entry name" value="Cytochrome c"/>
    <property type="match status" value="1"/>
</dbReference>
<evidence type="ECO:0000256" key="2">
    <source>
        <dbReference type="ARBA" id="ARBA00006654"/>
    </source>
</evidence>
<name>A0AAE0S6G7_9BIVA</name>
<dbReference type="Pfam" id="PF02872">
    <property type="entry name" value="5_nucleotid_C"/>
    <property type="match status" value="1"/>
</dbReference>
<keyword evidence="7" id="KW-0732">Signal</keyword>
<organism evidence="9 10">
    <name type="scientific">Potamilus streckersoni</name>
    <dbReference type="NCBI Taxonomy" id="2493646"/>
    <lineage>
        <taxon>Eukaryota</taxon>
        <taxon>Metazoa</taxon>
        <taxon>Spiralia</taxon>
        <taxon>Lophotrochozoa</taxon>
        <taxon>Mollusca</taxon>
        <taxon>Bivalvia</taxon>
        <taxon>Autobranchia</taxon>
        <taxon>Heteroconchia</taxon>
        <taxon>Palaeoheterodonta</taxon>
        <taxon>Unionida</taxon>
        <taxon>Unionoidea</taxon>
        <taxon>Unionidae</taxon>
        <taxon>Ambleminae</taxon>
        <taxon>Lampsilini</taxon>
        <taxon>Potamilus</taxon>
    </lineage>
</organism>
<reference evidence="9" key="2">
    <citation type="journal article" date="2021" name="Genome Biol. Evol.">
        <title>Developing a high-quality reference genome for a parasitic bivalve with doubly uniparental inheritance (Bivalvia: Unionida).</title>
        <authorList>
            <person name="Smith C.H."/>
        </authorList>
    </citation>
    <scope>NUCLEOTIDE SEQUENCE</scope>
    <source>
        <strain evidence="9">CHS0354</strain>
        <tissue evidence="9">Mantle</tissue>
    </source>
</reference>
<evidence type="ECO:0000256" key="6">
    <source>
        <dbReference type="PROSITE-ProRule" id="PRU00433"/>
    </source>
</evidence>
<sequence>MKKLLYLFLILAGVFVAGCTGNKSASMGDSMVKADGEKVDTAFMSAMKTSFDPNDPQEWKDRLKQDEVQALCSKYKNQLPEGIALKVIEDSKKSVVYPASGKLMGDWKKGEALANNGRGGHIGKIQPDKADVKTGGNCYACHALDPKEVAAGSMGISLTGYGKIRTGLAAASYGYSRNRLFAATPSGKTGNLYEIPGFGDFSVFHITDTHAQLLPVYFREPNVNLGLDSARNRPPHLTGDHLLKFYNIKPNSPEAYAFTHLNFPDVAKMYGKTGGYAHLATLLKQLKADRKHNILLDGGDTWQGSATALWTKAEDMVTVSKLLGVDAMTGHFEFTYGQERVQELVKMMEGKTEFIAQNILTAEFEDAVFKPYIIRELNGTPVAVIGQAFPYTSVSNPSWMFPDWSFGIRQQRLQKIVDEVRQKAQVVILLSHNGTDVDFQLASEIRGIDVILGGHTHDALPKAIEVKNSGGRTVITNGGSHGKYLGVIDIKVSGGKFSDYRYHMLPVFANLLPADKEMEALIQRIRAPYAEKLSRVLAKNKQLLFRRGNFGGTADQLILEALLKQKDAQISFSPGFRWGISLLPGEDLTGDYLMNMTAITYPQTTLSNLSGLQIKEILEDVADNIFNKNPYYQQGGDMVRVGGMTYKLEPGEDIGKRISGMMLNGKAIEADKTYKVAGWSPVAKQTSDNEKDYIWNVVERHILDLKTIDGFSPNYPELIGVKDNMGISDM</sequence>
<feature type="domain" description="Cytochrome c" evidence="8">
    <location>
        <begin position="105"/>
        <end position="222"/>
    </location>
</feature>
<keyword evidence="4 6" id="KW-0479">Metal-binding</keyword>
<dbReference type="NCBIfam" id="TIGR04486">
    <property type="entry name" value="thiosulf_SoxB"/>
    <property type="match status" value="1"/>
</dbReference>
<dbReference type="InterPro" id="IPR009056">
    <property type="entry name" value="Cyt_c-like_dom"/>
</dbReference>
<dbReference type="SUPFAM" id="SSF55816">
    <property type="entry name" value="5'-nucleotidase (syn. UDP-sugar hydrolase), C-terminal domain"/>
    <property type="match status" value="1"/>
</dbReference>
<gene>
    <name evidence="9" type="ORF">CHS0354_013131</name>
</gene>
<dbReference type="InterPro" id="IPR036909">
    <property type="entry name" value="Cyt_c-like_dom_sf"/>
</dbReference>
<dbReference type="Proteomes" id="UP001195483">
    <property type="component" value="Unassembled WGS sequence"/>
</dbReference>
<dbReference type="CDD" id="cd07411">
    <property type="entry name" value="MPP_SoxB_N"/>
    <property type="match status" value="1"/>
</dbReference>
<dbReference type="InterPro" id="IPR029052">
    <property type="entry name" value="Metallo-depent_PP-like"/>
</dbReference>
<reference evidence="9" key="1">
    <citation type="journal article" date="2021" name="Genome Biol. Evol.">
        <title>A High-Quality Reference Genome for a Parasitic Bivalve with Doubly Uniparental Inheritance (Bivalvia: Unionida).</title>
        <authorList>
            <person name="Smith C.H."/>
        </authorList>
    </citation>
    <scope>NUCLEOTIDE SEQUENCE</scope>
    <source>
        <strain evidence="9">CHS0354</strain>
    </source>
</reference>
<dbReference type="InterPro" id="IPR008334">
    <property type="entry name" value="5'-Nucleotdase_C"/>
</dbReference>